<dbReference type="RefSeq" id="WP_307001391.1">
    <property type="nucleotide sequence ID" value="NZ_JAUTBK010000002.1"/>
</dbReference>
<evidence type="ECO:0000313" key="1">
    <source>
        <dbReference type="EMBL" id="MDQ1207276.1"/>
    </source>
</evidence>
<proteinExistence type="predicted"/>
<evidence type="ECO:0000313" key="2">
    <source>
        <dbReference type="Proteomes" id="UP001233360"/>
    </source>
</evidence>
<comment type="caution">
    <text evidence="1">The sequence shown here is derived from an EMBL/GenBank/DDBJ whole genome shotgun (WGS) entry which is preliminary data.</text>
</comment>
<organism evidence="1 2">
    <name type="scientific">Acinetobacter baylyi</name>
    <dbReference type="NCBI Taxonomy" id="202950"/>
    <lineage>
        <taxon>Bacteria</taxon>
        <taxon>Pseudomonadati</taxon>
        <taxon>Pseudomonadota</taxon>
        <taxon>Gammaproteobacteria</taxon>
        <taxon>Moraxellales</taxon>
        <taxon>Moraxellaceae</taxon>
        <taxon>Acinetobacter</taxon>
    </lineage>
</organism>
<sequence>MNSYDPVFLVISCRPTTDSDQETDLIINDQHLVIEAIERTDMSGLSDAESDLKLYRPDNILITTHLFVLNLIQLAMQKQDIEFQLLALGEKAEIKHGDSRVSQAFHWRETKIYES</sequence>
<protein>
    <submittedName>
        <fullName evidence="1">Uncharacterized protein</fullName>
    </submittedName>
</protein>
<reference evidence="1 2" key="1">
    <citation type="submission" date="2023-07" db="EMBL/GenBank/DDBJ databases">
        <title>Functional and genomic diversity of the sorghum phyllosphere microbiome.</title>
        <authorList>
            <person name="Shade A."/>
        </authorList>
    </citation>
    <scope>NUCLEOTIDE SEQUENCE [LARGE SCALE GENOMIC DNA]</scope>
    <source>
        <strain evidence="1 2">SORGH_AS_0887</strain>
    </source>
</reference>
<dbReference type="Proteomes" id="UP001233360">
    <property type="component" value="Unassembled WGS sequence"/>
</dbReference>
<keyword evidence="2" id="KW-1185">Reference proteome</keyword>
<accession>A0ABU0URW9</accession>
<dbReference type="EMBL" id="JAUTBK010000002">
    <property type="protein sequence ID" value="MDQ1207276.1"/>
    <property type="molecule type" value="Genomic_DNA"/>
</dbReference>
<gene>
    <name evidence="1" type="ORF">QE380_000199</name>
</gene>
<name>A0ABU0URW9_ACIBI</name>